<dbReference type="InterPro" id="IPR000182">
    <property type="entry name" value="GNAT_dom"/>
</dbReference>
<evidence type="ECO:0000313" key="3">
    <source>
        <dbReference type="Proteomes" id="UP000238642"/>
    </source>
</evidence>
<dbReference type="Gene3D" id="3.40.630.30">
    <property type="match status" value="1"/>
</dbReference>
<accession>A0A2S9JW60</accession>
<dbReference type="EMBL" id="PVBS01000001">
    <property type="protein sequence ID" value="PRD57516.1"/>
    <property type="molecule type" value="Genomic_DNA"/>
</dbReference>
<dbReference type="PROSITE" id="PS51186">
    <property type="entry name" value="GNAT"/>
    <property type="match status" value="1"/>
</dbReference>
<dbReference type="Proteomes" id="UP000238642">
    <property type="component" value="Unassembled WGS sequence"/>
</dbReference>
<organism evidence="2 3">
    <name type="scientific">Sphingobacterium gobiense</name>
    <dbReference type="NCBI Taxonomy" id="1382456"/>
    <lineage>
        <taxon>Bacteria</taxon>
        <taxon>Pseudomonadati</taxon>
        <taxon>Bacteroidota</taxon>
        <taxon>Sphingobacteriia</taxon>
        <taxon>Sphingobacteriales</taxon>
        <taxon>Sphingobacteriaceae</taxon>
        <taxon>Sphingobacterium</taxon>
    </lineage>
</organism>
<dbReference type="Pfam" id="PF00583">
    <property type="entry name" value="Acetyltransf_1"/>
    <property type="match status" value="1"/>
</dbReference>
<evidence type="ECO:0000259" key="1">
    <source>
        <dbReference type="PROSITE" id="PS51186"/>
    </source>
</evidence>
<dbReference type="SUPFAM" id="SSF55729">
    <property type="entry name" value="Acyl-CoA N-acyltransferases (Nat)"/>
    <property type="match status" value="1"/>
</dbReference>
<dbReference type="PANTHER" id="PTHR43072:SF58">
    <property type="entry name" value="N-ACETYLTRANSFERASE DOMAIN-CONTAINING PROTEIN"/>
    <property type="match status" value="1"/>
</dbReference>
<sequence>MQIRKARSTDAEAIAPIMLTAMEEIIYYFIGEQDQQKATAFLTYHIAEPGNQYSYEHIIVAEEDGNIIGQICLYPGNKLEQLRAPILSYLRTHFKREPNSGNETQAGEVYIDTLAVSIAAQGKGMGKILLLYAIDLFVHRQKEALGLLVDKENPKARKLYLDIGFKPVKEVSIFGKQLVHLQYS</sequence>
<gene>
    <name evidence="2" type="ORF">C5749_09080</name>
</gene>
<proteinExistence type="predicted"/>
<dbReference type="CDD" id="cd04301">
    <property type="entry name" value="NAT_SF"/>
    <property type="match status" value="1"/>
</dbReference>
<protein>
    <submittedName>
        <fullName evidence="2">GNAT family N-acetyltransferase</fullName>
    </submittedName>
</protein>
<dbReference type="InterPro" id="IPR016181">
    <property type="entry name" value="Acyl_CoA_acyltransferase"/>
</dbReference>
<dbReference type="GO" id="GO:0016747">
    <property type="term" value="F:acyltransferase activity, transferring groups other than amino-acyl groups"/>
    <property type="evidence" value="ECO:0007669"/>
    <property type="project" value="InterPro"/>
</dbReference>
<dbReference type="AlphaFoldDB" id="A0A2S9JW60"/>
<name>A0A2S9JW60_9SPHI</name>
<evidence type="ECO:0000313" key="2">
    <source>
        <dbReference type="EMBL" id="PRD57516.1"/>
    </source>
</evidence>
<dbReference type="OrthoDB" id="5319888at2"/>
<dbReference type="PANTHER" id="PTHR43072">
    <property type="entry name" value="N-ACETYLTRANSFERASE"/>
    <property type="match status" value="1"/>
</dbReference>
<feature type="domain" description="N-acetyltransferase" evidence="1">
    <location>
        <begin position="1"/>
        <end position="184"/>
    </location>
</feature>
<reference evidence="2 3" key="1">
    <citation type="submission" date="2018-02" db="EMBL/GenBank/DDBJ databases">
        <title>The draft genome of Sphingobacterium gobiense H7.</title>
        <authorList>
            <person name="Li L."/>
            <person name="Liu L."/>
            <person name="Zhang X."/>
            <person name="Wang T."/>
            <person name="Liang L."/>
        </authorList>
    </citation>
    <scope>NUCLEOTIDE SEQUENCE [LARGE SCALE GENOMIC DNA]</scope>
    <source>
        <strain evidence="2 3">ACCC 05757</strain>
    </source>
</reference>
<keyword evidence="3" id="KW-1185">Reference proteome</keyword>
<comment type="caution">
    <text evidence="2">The sequence shown here is derived from an EMBL/GenBank/DDBJ whole genome shotgun (WGS) entry which is preliminary data.</text>
</comment>
<keyword evidence="2" id="KW-0808">Transferase</keyword>